<feature type="region of interest" description="Disordered" evidence="1">
    <location>
        <begin position="1"/>
        <end position="30"/>
    </location>
</feature>
<accession>A0A5C5UZB1</accession>
<proteinExistence type="predicted"/>
<dbReference type="EMBL" id="SIHJ01000004">
    <property type="protein sequence ID" value="TWT31003.1"/>
    <property type="molecule type" value="Genomic_DNA"/>
</dbReference>
<evidence type="ECO:0000256" key="1">
    <source>
        <dbReference type="SAM" id="MobiDB-lite"/>
    </source>
</evidence>
<dbReference type="AlphaFoldDB" id="A0A5C5UZB1"/>
<reference evidence="3 4" key="1">
    <citation type="submission" date="2019-02" db="EMBL/GenBank/DDBJ databases">
        <title>Deep-cultivation of Planctomycetes and their phenomic and genomic characterization uncovers novel biology.</title>
        <authorList>
            <person name="Wiegand S."/>
            <person name="Jogler M."/>
            <person name="Boedeker C."/>
            <person name="Pinto D."/>
            <person name="Vollmers J."/>
            <person name="Rivas-Marin E."/>
            <person name="Kohn T."/>
            <person name="Peeters S.H."/>
            <person name="Heuer A."/>
            <person name="Rast P."/>
            <person name="Oberbeckmann S."/>
            <person name="Bunk B."/>
            <person name="Jeske O."/>
            <person name="Meyerdierks A."/>
            <person name="Storesund J.E."/>
            <person name="Kallscheuer N."/>
            <person name="Luecker S."/>
            <person name="Lage O.M."/>
            <person name="Pohl T."/>
            <person name="Merkel B.J."/>
            <person name="Hornburger P."/>
            <person name="Mueller R.-W."/>
            <person name="Bruemmer F."/>
            <person name="Labrenz M."/>
            <person name="Spormann A.M."/>
            <person name="Op Den Camp H."/>
            <person name="Overmann J."/>
            <person name="Amann R."/>
            <person name="Jetten M.S.M."/>
            <person name="Mascher T."/>
            <person name="Medema M.H."/>
            <person name="Devos D.P."/>
            <person name="Kaster A.-K."/>
            <person name="Ovreas L."/>
            <person name="Rohde M."/>
            <person name="Galperin M.Y."/>
            <person name="Jogler C."/>
        </authorList>
    </citation>
    <scope>NUCLEOTIDE SEQUENCE [LARGE SCALE GENOMIC DNA]</scope>
    <source>
        <strain evidence="3 4">KOR34</strain>
    </source>
</reference>
<dbReference type="Pfam" id="PF14024">
    <property type="entry name" value="DUF4240"/>
    <property type="match status" value="1"/>
</dbReference>
<evidence type="ECO:0000313" key="3">
    <source>
        <dbReference type="EMBL" id="TWT31003.1"/>
    </source>
</evidence>
<feature type="domain" description="DUF4240" evidence="2">
    <location>
        <begin position="34"/>
        <end position="158"/>
    </location>
</feature>
<dbReference type="InterPro" id="IPR025334">
    <property type="entry name" value="DUF4240"/>
</dbReference>
<dbReference type="Proteomes" id="UP000316714">
    <property type="component" value="Unassembled WGS sequence"/>
</dbReference>
<comment type="caution">
    <text evidence="3">The sequence shown here is derived from an EMBL/GenBank/DDBJ whole genome shotgun (WGS) entry which is preliminary data.</text>
</comment>
<organism evidence="3 4">
    <name type="scientific">Posidoniimonas corsicana</name>
    <dbReference type="NCBI Taxonomy" id="1938618"/>
    <lineage>
        <taxon>Bacteria</taxon>
        <taxon>Pseudomonadati</taxon>
        <taxon>Planctomycetota</taxon>
        <taxon>Planctomycetia</taxon>
        <taxon>Pirellulales</taxon>
        <taxon>Lacipirellulaceae</taxon>
        <taxon>Posidoniimonas</taxon>
    </lineage>
</organism>
<feature type="compositionally biased region" description="Basic and acidic residues" evidence="1">
    <location>
        <begin position="17"/>
        <end position="30"/>
    </location>
</feature>
<name>A0A5C5UZB1_9BACT</name>
<dbReference type="RefSeq" id="WP_197531654.1">
    <property type="nucleotide sequence ID" value="NZ_SIHJ01000004.1"/>
</dbReference>
<evidence type="ECO:0000313" key="4">
    <source>
        <dbReference type="Proteomes" id="UP000316714"/>
    </source>
</evidence>
<gene>
    <name evidence="3" type="ORF">KOR34_43770</name>
</gene>
<protein>
    <recommendedName>
        <fullName evidence="2">DUF4240 domain-containing protein</fullName>
    </recommendedName>
</protein>
<keyword evidence="4" id="KW-1185">Reference proteome</keyword>
<sequence>MLHKNHQESVDPLTHPRSNERESNRIPSEDGRLDEDKFWEVISLFDWSQTGDDDAVMAGVLQALAAMDREAIYRFEDILAEKLHALDTREHCRACYAGELDPDDGDDYISADDFLYQRCVVVVNGREVYEAILKDPSQMPQGMEFEALLSLPSEAFEEKTGEEYDHVPPVSYESFENTAGWAPTSDTRGGKYTGPNIPPGNRRPT</sequence>
<evidence type="ECO:0000259" key="2">
    <source>
        <dbReference type="Pfam" id="PF14024"/>
    </source>
</evidence>
<feature type="region of interest" description="Disordered" evidence="1">
    <location>
        <begin position="175"/>
        <end position="205"/>
    </location>
</feature>